<accession>A0AAJ0CY16</accession>
<dbReference type="Gene3D" id="4.10.240.10">
    <property type="entry name" value="Zn(2)-C6 fungal-type DNA-binding domain"/>
    <property type="match status" value="1"/>
</dbReference>
<keyword evidence="5" id="KW-0804">Transcription</keyword>
<protein>
    <recommendedName>
        <fullName evidence="8">Zn(2)-C6 fungal-type domain-containing protein</fullName>
    </recommendedName>
</protein>
<evidence type="ECO:0000313" key="10">
    <source>
        <dbReference type="Proteomes" id="UP001251528"/>
    </source>
</evidence>
<dbReference type="CDD" id="cd00067">
    <property type="entry name" value="GAL4"/>
    <property type="match status" value="1"/>
</dbReference>
<evidence type="ECO:0000313" key="9">
    <source>
        <dbReference type="EMBL" id="KAK2612618.1"/>
    </source>
</evidence>
<evidence type="ECO:0000259" key="8">
    <source>
        <dbReference type="PROSITE" id="PS50048"/>
    </source>
</evidence>
<evidence type="ECO:0000256" key="2">
    <source>
        <dbReference type="ARBA" id="ARBA00022833"/>
    </source>
</evidence>
<reference evidence="9" key="1">
    <citation type="submission" date="2023-06" db="EMBL/GenBank/DDBJ databases">
        <title>Conoideocrella luteorostrata (Hypocreales: Clavicipitaceae), a potential biocontrol fungus for elongate hemlock scale in United States Christmas tree production areas.</title>
        <authorList>
            <person name="Barrett H."/>
            <person name="Lovett B."/>
            <person name="Macias A.M."/>
            <person name="Stajich J.E."/>
            <person name="Kasson M.T."/>
        </authorList>
    </citation>
    <scope>NUCLEOTIDE SEQUENCE</scope>
    <source>
        <strain evidence="9">ARSEF 14590</strain>
    </source>
</reference>
<dbReference type="PANTHER" id="PTHR31944">
    <property type="entry name" value="HEME-RESPONSIVE ZINC FINGER TRANSCRIPTION FACTOR HAP1"/>
    <property type="match status" value="1"/>
</dbReference>
<dbReference type="Proteomes" id="UP001251528">
    <property type="component" value="Unassembled WGS sequence"/>
</dbReference>
<evidence type="ECO:0000256" key="6">
    <source>
        <dbReference type="ARBA" id="ARBA00023242"/>
    </source>
</evidence>
<dbReference type="EMBL" id="JASWJB010000014">
    <property type="protein sequence ID" value="KAK2612618.1"/>
    <property type="molecule type" value="Genomic_DNA"/>
</dbReference>
<evidence type="ECO:0000256" key="3">
    <source>
        <dbReference type="ARBA" id="ARBA00023015"/>
    </source>
</evidence>
<evidence type="ECO:0000256" key="4">
    <source>
        <dbReference type="ARBA" id="ARBA00023125"/>
    </source>
</evidence>
<keyword evidence="1" id="KW-0479">Metal-binding</keyword>
<dbReference type="PANTHER" id="PTHR31944:SF131">
    <property type="entry name" value="HEME-RESPONSIVE ZINC FINGER TRANSCRIPTION FACTOR HAP1"/>
    <property type="match status" value="1"/>
</dbReference>
<dbReference type="SMART" id="SM00066">
    <property type="entry name" value="GAL4"/>
    <property type="match status" value="1"/>
</dbReference>
<dbReference type="SMART" id="SM00906">
    <property type="entry name" value="Fungal_trans"/>
    <property type="match status" value="1"/>
</dbReference>
<feature type="domain" description="Zn(2)-C6 fungal-type" evidence="8">
    <location>
        <begin position="14"/>
        <end position="44"/>
    </location>
</feature>
<comment type="caution">
    <text evidence="9">The sequence shown here is derived from an EMBL/GenBank/DDBJ whole genome shotgun (WGS) entry which is preliminary data.</text>
</comment>
<sequence length="761" mass="85691">MSQPDGRRRRAALSCNLCRRRKIRCNRENPCSNCLRARSETCEYGSSKQQPVPTSRQNTARNRGNVRSIVAKDAEHVGTDAMTAADHSTAPCSSKAPSSVSLDPSSVTTPRSQQSGADTELARMKLQIRQLQEQLHISSIKAVPSPRSGANANIESENSRLGGTFHINFGGDLQGQSGLVVNNLIHKNRLLGRSHWAVNGILLVRDIITIIEPHMREQSCRATESIERCKSLARLIKAKRSPSWPCAPAPDIPAKPIADILVSNYLRVSETIYRVLHIPTFCEEYEAVWALNATPSTAFMVRLKLVLAIGAINYDDKFSLRADAIRWVYEAQSWAAEPRFKSRLDISSLQTNLLLLLAQEGVGVRGDNMWISIGALLRKTIFMGLHQDPSHLPGMTTFEKEMRRRLWNTVIELSLQASLATGGPPLLSQDDFNTEPPRNLDDEQLLAKEPMPKPDDEFTQVSAAIALRSTFLERLAVVKFLNNINPSNTYEESLRLDKNLRLAFRRLRETLEPYNSSHSRQDSFQFTVHTLDILLYRYLVSLHVPYYSLSLHDTAHAYSRKVVVESSLKIWRSVYPDLPFQENAADNATSVHRDLDRLVTCRWGFYPTAMMQAALCIALELRAEVQEDESLSPANLRPDLLSVLDEVQTWCTRVIEAGETNMKGYILLSLLIAQIQGLRQRLKKDLIASLLYKTVDDAAERCLMVLEEHARDYIEEGGDDTGLEHVLPTPSMTTEEDWGFLISDGIFDTHAIESMNWLFDE</sequence>
<feature type="compositionally biased region" description="Polar residues" evidence="7">
    <location>
        <begin position="90"/>
        <end position="117"/>
    </location>
</feature>
<dbReference type="InterPro" id="IPR036864">
    <property type="entry name" value="Zn2-C6_fun-type_DNA-bd_sf"/>
</dbReference>
<dbReference type="InterPro" id="IPR051430">
    <property type="entry name" value="Fungal_TF_Env_Response"/>
</dbReference>
<evidence type="ECO:0000256" key="5">
    <source>
        <dbReference type="ARBA" id="ARBA00023163"/>
    </source>
</evidence>
<name>A0AAJ0CY16_9HYPO</name>
<gene>
    <name evidence="9" type="ORF">QQS21_001390</name>
</gene>
<dbReference type="CDD" id="cd12148">
    <property type="entry name" value="fungal_TF_MHR"/>
    <property type="match status" value="1"/>
</dbReference>
<dbReference type="PROSITE" id="PS50048">
    <property type="entry name" value="ZN2_CY6_FUNGAL_2"/>
    <property type="match status" value="1"/>
</dbReference>
<feature type="region of interest" description="Disordered" evidence="7">
    <location>
        <begin position="82"/>
        <end position="118"/>
    </location>
</feature>
<dbReference type="Pfam" id="PF04082">
    <property type="entry name" value="Fungal_trans"/>
    <property type="match status" value="1"/>
</dbReference>
<evidence type="ECO:0000256" key="1">
    <source>
        <dbReference type="ARBA" id="ARBA00022723"/>
    </source>
</evidence>
<dbReference type="GO" id="GO:0000978">
    <property type="term" value="F:RNA polymerase II cis-regulatory region sequence-specific DNA binding"/>
    <property type="evidence" value="ECO:0007669"/>
    <property type="project" value="TreeGrafter"/>
</dbReference>
<keyword evidence="2" id="KW-0862">Zinc</keyword>
<dbReference type="GO" id="GO:0008270">
    <property type="term" value="F:zinc ion binding"/>
    <property type="evidence" value="ECO:0007669"/>
    <property type="project" value="InterPro"/>
</dbReference>
<proteinExistence type="predicted"/>
<keyword evidence="6" id="KW-0539">Nucleus</keyword>
<dbReference type="Pfam" id="PF00172">
    <property type="entry name" value="Zn_clus"/>
    <property type="match status" value="1"/>
</dbReference>
<dbReference type="SUPFAM" id="SSF57701">
    <property type="entry name" value="Zn2/Cys6 DNA-binding domain"/>
    <property type="match status" value="1"/>
</dbReference>
<organism evidence="9 10">
    <name type="scientific">Conoideocrella luteorostrata</name>
    <dbReference type="NCBI Taxonomy" id="1105319"/>
    <lineage>
        <taxon>Eukaryota</taxon>
        <taxon>Fungi</taxon>
        <taxon>Dikarya</taxon>
        <taxon>Ascomycota</taxon>
        <taxon>Pezizomycotina</taxon>
        <taxon>Sordariomycetes</taxon>
        <taxon>Hypocreomycetidae</taxon>
        <taxon>Hypocreales</taxon>
        <taxon>Clavicipitaceae</taxon>
        <taxon>Conoideocrella</taxon>
    </lineage>
</organism>
<keyword evidence="10" id="KW-1185">Reference proteome</keyword>
<dbReference type="GO" id="GO:0006351">
    <property type="term" value="P:DNA-templated transcription"/>
    <property type="evidence" value="ECO:0007669"/>
    <property type="project" value="InterPro"/>
</dbReference>
<keyword evidence="3" id="KW-0805">Transcription regulation</keyword>
<dbReference type="GO" id="GO:0001228">
    <property type="term" value="F:DNA-binding transcription activator activity, RNA polymerase II-specific"/>
    <property type="evidence" value="ECO:0007669"/>
    <property type="project" value="TreeGrafter"/>
</dbReference>
<dbReference type="InterPro" id="IPR007219">
    <property type="entry name" value="XnlR_reg_dom"/>
</dbReference>
<keyword evidence="4" id="KW-0238">DNA-binding</keyword>
<dbReference type="AlphaFoldDB" id="A0AAJ0CY16"/>
<dbReference type="GO" id="GO:0005634">
    <property type="term" value="C:nucleus"/>
    <property type="evidence" value="ECO:0007669"/>
    <property type="project" value="TreeGrafter"/>
</dbReference>
<dbReference type="PROSITE" id="PS00463">
    <property type="entry name" value="ZN2_CY6_FUNGAL_1"/>
    <property type="match status" value="1"/>
</dbReference>
<evidence type="ECO:0000256" key="7">
    <source>
        <dbReference type="SAM" id="MobiDB-lite"/>
    </source>
</evidence>
<dbReference type="InterPro" id="IPR001138">
    <property type="entry name" value="Zn2Cys6_DnaBD"/>
</dbReference>